<dbReference type="CDD" id="cd08300">
    <property type="entry name" value="alcohol_DH_class_III"/>
    <property type="match status" value="1"/>
</dbReference>
<proteinExistence type="inferred from homology"/>
<keyword evidence="4 11" id="KW-0862">Zinc</keyword>
<evidence type="ECO:0000256" key="6">
    <source>
        <dbReference type="ARBA" id="ARBA00023027"/>
    </source>
</evidence>
<dbReference type="SUPFAM" id="SSF51735">
    <property type="entry name" value="NAD(P)-binding Rossmann-fold domains"/>
    <property type="match status" value="1"/>
</dbReference>
<dbReference type="GO" id="GO:0051903">
    <property type="term" value="F:S-(hydroxymethyl)glutathione dehydrogenase [NAD(P)+] activity"/>
    <property type="evidence" value="ECO:0007669"/>
    <property type="project" value="UniProtKB-EC"/>
</dbReference>
<keyword evidence="3 11" id="KW-0479">Metal-binding</keyword>
<comment type="catalytic activity">
    <reaction evidence="9">
        <text>a secondary alcohol + NAD(+) = a ketone + NADH + H(+)</text>
        <dbReference type="Rhea" id="RHEA:10740"/>
        <dbReference type="ChEBI" id="CHEBI:15378"/>
        <dbReference type="ChEBI" id="CHEBI:17087"/>
        <dbReference type="ChEBI" id="CHEBI:35681"/>
        <dbReference type="ChEBI" id="CHEBI:57540"/>
        <dbReference type="ChEBI" id="CHEBI:57945"/>
        <dbReference type="EC" id="1.1.1.1"/>
    </reaction>
</comment>
<dbReference type="Pfam" id="PF00107">
    <property type="entry name" value="ADH_zinc_N"/>
    <property type="match status" value="1"/>
</dbReference>
<evidence type="ECO:0000256" key="9">
    <source>
        <dbReference type="ARBA" id="ARBA00049164"/>
    </source>
</evidence>
<dbReference type="GO" id="GO:0008270">
    <property type="term" value="F:zinc ion binding"/>
    <property type="evidence" value="ECO:0007669"/>
    <property type="project" value="InterPro"/>
</dbReference>
<organism evidence="14">
    <name type="scientific">Percolomonas cosmopolitus</name>
    <dbReference type="NCBI Taxonomy" id="63605"/>
    <lineage>
        <taxon>Eukaryota</taxon>
        <taxon>Discoba</taxon>
        <taxon>Heterolobosea</taxon>
        <taxon>Tetramitia</taxon>
        <taxon>Eutetramitia</taxon>
        <taxon>Percolomonadidae</taxon>
        <taxon>Percolomonas</taxon>
    </lineage>
</organism>
<keyword evidence="5" id="KW-0560">Oxidoreductase</keyword>
<dbReference type="AlphaFoldDB" id="A0A7S1KSZ8"/>
<evidence type="ECO:0000259" key="12">
    <source>
        <dbReference type="Pfam" id="PF00107"/>
    </source>
</evidence>
<dbReference type="Pfam" id="PF08240">
    <property type="entry name" value="ADH_N"/>
    <property type="match status" value="1"/>
</dbReference>
<comment type="similarity">
    <text evidence="2">Belongs to the zinc-containing alcohol dehydrogenase family. Class-III subfamily.</text>
</comment>
<evidence type="ECO:0000256" key="10">
    <source>
        <dbReference type="ARBA" id="ARBA00049243"/>
    </source>
</evidence>
<dbReference type="PANTHER" id="PTHR43880">
    <property type="entry name" value="ALCOHOL DEHYDROGENASE"/>
    <property type="match status" value="1"/>
</dbReference>
<accession>A0A7S1KSZ8</accession>
<dbReference type="GO" id="GO:0005829">
    <property type="term" value="C:cytosol"/>
    <property type="evidence" value="ECO:0007669"/>
    <property type="project" value="TreeGrafter"/>
</dbReference>
<evidence type="ECO:0000256" key="1">
    <source>
        <dbReference type="ARBA" id="ARBA00001947"/>
    </source>
</evidence>
<name>A0A7S1KSZ8_9EUKA</name>
<evidence type="ECO:0000256" key="5">
    <source>
        <dbReference type="ARBA" id="ARBA00023002"/>
    </source>
</evidence>
<dbReference type="InterPro" id="IPR036291">
    <property type="entry name" value="NAD(P)-bd_dom_sf"/>
</dbReference>
<sequence>MSNQPIECKAWVAWEAHKLSLETITVAPPKKGEVRVKILKASICHTDLYTFEGHDREGKFPCILGHEASGIVEDVGEGVTTVKPGDLVVPCYIPECKECKFCKSGKTNLCSKIRETQGQGVMPDGTVRFTKDGKDLYHFMGTSTFSQYTVLPEIAVAKIDAKASKEESALLGCGVSTGLGAVWNTAQVEKDSNVAVFGLGAVGLAVIEAAKIAGAKMIIGIDVNNTKKGIAEGFGMTHFINPKELPEGKTAGDQIVSMTDGGADYTFECVGNVNLMRQALEACHKGWGKSVIIGVAPAGHEIATRPFQLVTGRQWLGTAFGGWKSRSQVPELVEKAMNKEVDISKYITHHLKFEELNKGFDLLHDPESGCLRTIVDFE</sequence>
<evidence type="ECO:0000259" key="13">
    <source>
        <dbReference type="Pfam" id="PF08240"/>
    </source>
</evidence>
<dbReference type="FunFam" id="3.90.180.10:FF:000067">
    <property type="entry name" value="alcohol dehydrogenase 1-like isoform X1"/>
    <property type="match status" value="1"/>
</dbReference>
<dbReference type="Gene3D" id="3.90.180.10">
    <property type="entry name" value="Medium-chain alcohol dehydrogenases, catalytic domain"/>
    <property type="match status" value="1"/>
</dbReference>
<comment type="cofactor">
    <cofactor evidence="1 11">
        <name>Zn(2+)</name>
        <dbReference type="ChEBI" id="CHEBI:29105"/>
    </cofactor>
</comment>
<feature type="domain" description="Alcohol dehydrogenase-like N-terminal" evidence="13">
    <location>
        <begin position="31"/>
        <end position="159"/>
    </location>
</feature>
<dbReference type="InterPro" id="IPR013154">
    <property type="entry name" value="ADH-like_N"/>
</dbReference>
<comment type="catalytic activity">
    <reaction evidence="10">
        <text>a primary alcohol + NAD(+) = an aldehyde + NADH + H(+)</text>
        <dbReference type="Rhea" id="RHEA:10736"/>
        <dbReference type="ChEBI" id="CHEBI:15378"/>
        <dbReference type="ChEBI" id="CHEBI:15734"/>
        <dbReference type="ChEBI" id="CHEBI:17478"/>
        <dbReference type="ChEBI" id="CHEBI:57540"/>
        <dbReference type="ChEBI" id="CHEBI:57945"/>
        <dbReference type="EC" id="1.1.1.1"/>
    </reaction>
</comment>
<evidence type="ECO:0008006" key="15">
    <source>
        <dbReference type="Google" id="ProtNLM"/>
    </source>
</evidence>
<evidence type="ECO:0000256" key="4">
    <source>
        <dbReference type="ARBA" id="ARBA00022833"/>
    </source>
</evidence>
<dbReference type="FunFam" id="3.40.50.720:FF:000003">
    <property type="entry name" value="S-(hydroxymethyl)glutathione dehydrogenase"/>
    <property type="match status" value="1"/>
</dbReference>
<gene>
    <name evidence="14" type="ORF">PCOS0759_LOCUS8088</name>
</gene>
<dbReference type="InterPro" id="IPR011032">
    <property type="entry name" value="GroES-like_sf"/>
</dbReference>
<evidence type="ECO:0000256" key="11">
    <source>
        <dbReference type="RuleBase" id="RU361277"/>
    </source>
</evidence>
<comment type="catalytic activity">
    <reaction evidence="7">
        <text>S-(hydroxymethyl)glutathione + NADP(+) = S-formylglutathione + NADPH + H(+)</text>
        <dbReference type="Rhea" id="RHEA:19981"/>
        <dbReference type="ChEBI" id="CHEBI:15378"/>
        <dbReference type="ChEBI" id="CHEBI:57688"/>
        <dbReference type="ChEBI" id="CHEBI:57783"/>
        <dbReference type="ChEBI" id="CHEBI:58349"/>
        <dbReference type="ChEBI" id="CHEBI:58758"/>
        <dbReference type="EC" id="1.1.1.284"/>
    </reaction>
</comment>
<dbReference type="PANTHER" id="PTHR43880:SF12">
    <property type="entry name" value="ALCOHOL DEHYDROGENASE CLASS-3"/>
    <property type="match status" value="1"/>
</dbReference>
<evidence type="ECO:0000256" key="8">
    <source>
        <dbReference type="ARBA" id="ARBA00048110"/>
    </source>
</evidence>
<feature type="domain" description="Alcohol dehydrogenase-like C-terminal" evidence="12">
    <location>
        <begin position="201"/>
        <end position="334"/>
    </location>
</feature>
<dbReference type="PROSITE" id="PS00059">
    <property type="entry name" value="ADH_ZINC"/>
    <property type="match status" value="1"/>
</dbReference>
<dbReference type="InterPro" id="IPR002328">
    <property type="entry name" value="ADH_Zn_CS"/>
</dbReference>
<dbReference type="GO" id="GO:0046294">
    <property type="term" value="P:formaldehyde catabolic process"/>
    <property type="evidence" value="ECO:0007669"/>
    <property type="project" value="InterPro"/>
</dbReference>
<comment type="catalytic activity">
    <reaction evidence="8">
        <text>S-(hydroxymethyl)glutathione + NAD(+) = S-formylglutathione + NADH + H(+)</text>
        <dbReference type="Rhea" id="RHEA:19985"/>
        <dbReference type="ChEBI" id="CHEBI:15378"/>
        <dbReference type="ChEBI" id="CHEBI:57540"/>
        <dbReference type="ChEBI" id="CHEBI:57688"/>
        <dbReference type="ChEBI" id="CHEBI:57945"/>
        <dbReference type="ChEBI" id="CHEBI:58758"/>
        <dbReference type="EC" id="1.1.1.284"/>
    </reaction>
</comment>
<dbReference type="InterPro" id="IPR014183">
    <property type="entry name" value="ADH_3"/>
</dbReference>
<dbReference type="GO" id="GO:0004022">
    <property type="term" value="F:alcohol dehydrogenase (NAD+) activity"/>
    <property type="evidence" value="ECO:0007669"/>
    <property type="project" value="UniProtKB-EC"/>
</dbReference>
<dbReference type="Gene3D" id="3.40.50.720">
    <property type="entry name" value="NAD(P)-binding Rossmann-like Domain"/>
    <property type="match status" value="1"/>
</dbReference>
<evidence type="ECO:0000256" key="2">
    <source>
        <dbReference type="ARBA" id="ARBA00010902"/>
    </source>
</evidence>
<dbReference type="EMBL" id="HBGD01009845">
    <property type="protein sequence ID" value="CAD9084834.1"/>
    <property type="molecule type" value="Transcribed_RNA"/>
</dbReference>
<dbReference type="InterPro" id="IPR013149">
    <property type="entry name" value="ADH-like_C"/>
</dbReference>
<dbReference type="SUPFAM" id="SSF50129">
    <property type="entry name" value="GroES-like"/>
    <property type="match status" value="2"/>
</dbReference>
<evidence type="ECO:0000256" key="3">
    <source>
        <dbReference type="ARBA" id="ARBA00022723"/>
    </source>
</evidence>
<evidence type="ECO:0000256" key="7">
    <source>
        <dbReference type="ARBA" id="ARBA00047793"/>
    </source>
</evidence>
<evidence type="ECO:0000313" key="14">
    <source>
        <dbReference type="EMBL" id="CAD9084834.1"/>
    </source>
</evidence>
<reference evidence="14" key="1">
    <citation type="submission" date="2021-01" db="EMBL/GenBank/DDBJ databases">
        <authorList>
            <person name="Corre E."/>
            <person name="Pelletier E."/>
            <person name="Niang G."/>
            <person name="Scheremetjew M."/>
            <person name="Finn R."/>
            <person name="Kale V."/>
            <person name="Holt S."/>
            <person name="Cochrane G."/>
            <person name="Meng A."/>
            <person name="Brown T."/>
            <person name="Cohen L."/>
        </authorList>
    </citation>
    <scope>NUCLEOTIDE SEQUENCE</scope>
    <source>
        <strain evidence="14">WS</strain>
    </source>
</reference>
<keyword evidence="6" id="KW-0520">NAD</keyword>
<protein>
    <recommendedName>
        <fullName evidence="15">S-(hydroxymethyl)glutathione dehydrogenase</fullName>
    </recommendedName>
</protein>